<protein>
    <submittedName>
        <fullName evidence="2">Uncharacterized protein</fullName>
    </submittedName>
</protein>
<feature type="non-terminal residue" evidence="2">
    <location>
        <position position="137"/>
    </location>
</feature>
<feature type="non-terminal residue" evidence="2">
    <location>
        <position position="1"/>
    </location>
</feature>
<sequence>FTRVIDVPSISPSKALRIAMPIVSAWPFISGDLFGYPGEAGLLGKEGRGDIGVGWGSPLVGLLAFIRLGFAIARNDKARSVLYLRARVVLTPISKGAYVLHSLSTKRALERDPSLTAVVQSVPESERSRRNSHCLLR</sequence>
<comment type="caution">
    <text evidence="2">The sequence shown here is derived from an EMBL/GenBank/DDBJ whole genome shotgun (WGS) entry which is preliminary data.</text>
</comment>
<accession>A0ABS8Y6Z2</accession>
<keyword evidence="1" id="KW-0472">Membrane</keyword>
<evidence type="ECO:0000313" key="3">
    <source>
        <dbReference type="Proteomes" id="UP000823775"/>
    </source>
</evidence>
<name>A0ABS8Y6Z2_DATST</name>
<evidence type="ECO:0000313" key="2">
    <source>
        <dbReference type="EMBL" id="MCE5167087.1"/>
    </source>
</evidence>
<dbReference type="EMBL" id="JACEIK010048552">
    <property type="protein sequence ID" value="MCE5167087.1"/>
    <property type="molecule type" value="Genomic_DNA"/>
</dbReference>
<organism evidence="2 3">
    <name type="scientific">Datura stramonium</name>
    <name type="common">Jimsonweed</name>
    <name type="synonym">Common thornapple</name>
    <dbReference type="NCBI Taxonomy" id="4076"/>
    <lineage>
        <taxon>Eukaryota</taxon>
        <taxon>Viridiplantae</taxon>
        <taxon>Streptophyta</taxon>
        <taxon>Embryophyta</taxon>
        <taxon>Tracheophyta</taxon>
        <taxon>Spermatophyta</taxon>
        <taxon>Magnoliopsida</taxon>
        <taxon>eudicotyledons</taxon>
        <taxon>Gunneridae</taxon>
        <taxon>Pentapetalae</taxon>
        <taxon>asterids</taxon>
        <taxon>lamiids</taxon>
        <taxon>Solanales</taxon>
        <taxon>Solanaceae</taxon>
        <taxon>Solanoideae</taxon>
        <taxon>Datureae</taxon>
        <taxon>Datura</taxon>
    </lineage>
</organism>
<evidence type="ECO:0000256" key="1">
    <source>
        <dbReference type="SAM" id="Phobius"/>
    </source>
</evidence>
<keyword evidence="1" id="KW-1133">Transmembrane helix</keyword>
<feature type="transmembrane region" description="Helical" evidence="1">
    <location>
        <begin position="52"/>
        <end position="73"/>
    </location>
</feature>
<gene>
    <name evidence="2" type="ORF">HAX54_036572</name>
</gene>
<reference evidence="2 3" key="1">
    <citation type="journal article" date="2021" name="BMC Genomics">
        <title>Datura genome reveals duplications of psychoactive alkaloid biosynthetic genes and high mutation rate following tissue culture.</title>
        <authorList>
            <person name="Rajewski A."/>
            <person name="Carter-House D."/>
            <person name="Stajich J."/>
            <person name="Litt A."/>
        </authorList>
    </citation>
    <scope>NUCLEOTIDE SEQUENCE [LARGE SCALE GENOMIC DNA]</scope>
    <source>
        <strain evidence="2">AR-01</strain>
    </source>
</reference>
<keyword evidence="3" id="KW-1185">Reference proteome</keyword>
<keyword evidence="1" id="KW-0812">Transmembrane</keyword>
<proteinExistence type="predicted"/>
<dbReference type="Proteomes" id="UP000823775">
    <property type="component" value="Unassembled WGS sequence"/>
</dbReference>